<gene>
    <name evidence="3" type="ORF">GMBLW1_37560</name>
</gene>
<dbReference type="AlphaFoldDB" id="A0A6C2YVP2"/>
<evidence type="ECO:0000313" key="4">
    <source>
        <dbReference type="Proteomes" id="UP000464378"/>
    </source>
</evidence>
<dbReference type="RefSeq" id="WP_162660509.1">
    <property type="nucleotide sequence ID" value="NZ_LR593887.1"/>
</dbReference>
<keyword evidence="2" id="KW-0732">Signal</keyword>
<feature type="signal peptide" evidence="2">
    <location>
        <begin position="1"/>
        <end position="29"/>
    </location>
</feature>
<protein>
    <submittedName>
        <fullName evidence="3">Uncharacterized protein</fullName>
    </submittedName>
</protein>
<feature type="compositionally biased region" description="Pro residues" evidence="1">
    <location>
        <begin position="44"/>
        <end position="55"/>
    </location>
</feature>
<evidence type="ECO:0000256" key="1">
    <source>
        <dbReference type="SAM" id="MobiDB-lite"/>
    </source>
</evidence>
<organism evidence="3">
    <name type="scientific">Tuwongella immobilis</name>
    <dbReference type="NCBI Taxonomy" id="692036"/>
    <lineage>
        <taxon>Bacteria</taxon>
        <taxon>Pseudomonadati</taxon>
        <taxon>Planctomycetota</taxon>
        <taxon>Planctomycetia</taxon>
        <taxon>Gemmatales</taxon>
        <taxon>Gemmataceae</taxon>
        <taxon>Tuwongella</taxon>
    </lineage>
</organism>
<dbReference type="EMBL" id="LR593887">
    <property type="protein sequence ID" value="VTS08230.1"/>
    <property type="molecule type" value="Genomic_DNA"/>
</dbReference>
<dbReference type="KEGG" id="tim:GMBLW1_37560"/>
<reference evidence="3" key="1">
    <citation type="submission" date="2019-04" db="EMBL/GenBank/DDBJ databases">
        <authorList>
            <consortium name="Science for Life Laboratories"/>
        </authorList>
    </citation>
    <scope>NUCLEOTIDE SEQUENCE</scope>
    <source>
        <strain evidence="3">MBLW1</strain>
    </source>
</reference>
<accession>A0A6C2YVP2</accession>
<name>A0A6C2YVP2_9BACT</name>
<dbReference type="PROSITE" id="PS51257">
    <property type="entry name" value="PROKAR_LIPOPROTEIN"/>
    <property type="match status" value="1"/>
</dbReference>
<keyword evidence="4" id="KW-1185">Reference proteome</keyword>
<evidence type="ECO:0000256" key="2">
    <source>
        <dbReference type="SAM" id="SignalP"/>
    </source>
</evidence>
<dbReference type="InParanoid" id="A0A6C2YVP2"/>
<dbReference type="EMBL" id="LR586016">
    <property type="protein sequence ID" value="VIP05437.1"/>
    <property type="molecule type" value="Genomic_DNA"/>
</dbReference>
<sequence length="55" mass="6035">MSMRNWKRIRCRCWVAGILLGMIAGCGGAEPTYPKIESKIPTGPRVPPPPGKTVR</sequence>
<evidence type="ECO:0000313" key="3">
    <source>
        <dbReference type="EMBL" id="VIP05437.1"/>
    </source>
</evidence>
<dbReference type="Proteomes" id="UP000464378">
    <property type="component" value="Chromosome"/>
</dbReference>
<feature type="region of interest" description="Disordered" evidence="1">
    <location>
        <begin position="34"/>
        <end position="55"/>
    </location>
</feature>
<proteinExistence type="predicted"/>
<feature type="chain" id="PRO_5036172889" evidence="2">
    <location>
        <begin position="30"/>
        <end position="55"/>
    </location>
</feature>